<dbReference type="SUPFAM" id="SSF46785">
    <property type="entry name" value="Winged helix' DNA-binding domain"/>
    <property type="match status" value="1"/>
</dbReference>
<dbReference type="EMBL" id="JAAVLN010000003">
    <property type="protein sequence ID" value="NKC04760.1"/>
    <property type="molecule type" value="Genomic_DNA"/>
</dbReference>
<evidence type="ECO:0000259" key="4">
    <source>
        <dbReference type="PROSITE" id="PS51000"/>
    </source>
</evidence>
<dbReference type="PROSITE" id="PS00894">
    <property type="entry name" value="HTH_DEOR_1"/>
    <property type="match status" value="1"/>
</dbReference>
<evidence type="ECO:0000313" key="6">
    <source>
        <dbReference type="Proteomes" id="UP000704467"/>
    </source>
</evidence>
<evidence type="ECO:0000256" key="3">
    <source>
        <dbReference type="ARBA" id="ARBA00023163"/>
    </source>
</evidence>
<dbReference type="Gene3D" id="1.10.10.10">
    <property type="entry name" value="Winged helix-like DNA-binding domain superfamily/Winged helix DNA-binding domain"/>
    <property type="match status" value="1"/>
</dbReference>
<dbReference type="Proteomes" id="UP000704467">
    <property type="component" value="Unassembled WGS sequence"/>
</dbReference>
<keyword evidence="2" id="KW-0238">DNA-binding</keyword>
<accession>A0ABX1DVG8</accession>
<keyword evidence="3" id="KW-0804">Transcription</keyword>
<gene>
    <name evidence="5" type="ORF">HED55_20805</name>
</gene>
<dbReference type="PRINTS" id="PR00037">
    <property type="entry name" value="HTHLACR"/>
</dbReference>
<evidence type="ECO:0000256" key="1">
    <source>
        <dbReference type="ARBA" id="ARBA00023015"/>
    </source>
</evidence>
<dbReference type="Pfam" id="PF08220">
    <property type="entry name" value="HTH_DeoR"/>
    <property type="match status" value="1"/>
</dbReference>
<evidence type="ECO:0000313" key="5">
    <source>
        <dbReference type="EMBL" id="NKC04760.1"/>
    </source>
</evidence>
<protein>
    <submittedName>
        <fullName evidence="5">DeoR/GlpR transcriptional regulator</fullName>
    </submittedName>
</protein>
<dbReference type="InterPro" id="IPR036388">
    <property type="entry name" value="WH-like_DNA-bd_sf"/>
</dbReference>
<sequence length="81" mass="8944">MSEARTRFPQERHRQMMDVIADAKRIGTSDLAGIMGVSLPTLRRDLITLEQAGLILRIHGGVVAAVRVRALPSPCFWKSCA</sequence>
<proteinExistence type="predicted"/>
<keyword evidence="6" id="KW-1185">Reference proteome</keyword>
<dbReference type="PANTHER" id="PTHR30363">
    <property type="entry name" value="HTH-TYPE TRANSCRIPTIONAL REGULATOR SRLR-RELATED"/>
    <property type="match status" value="1"/>
</dbReference>
<evidence type="ECO:0000256" key="2">
    <source>
        <dbReference type="ARBA" id="ARBA00023125"/>
    </source>
</evidence>
<dbReference type="InterPro" id="IPR050313">
    <property type="entry name" value="Carb_Metab_HTH_regulators"/>
</dbReference>
<dbReference type="InterPro" id="IPR001034">
    <property type="entry name" value="DeoR_HTH"/>
</dbReference>
<reference evidence="5 6" key="1">
    <citation type="submission" date="2020-03" db="EMBL/GenBank/DDBJ databases">
        <title>Whole genome sequencing of clinical and environmental type strains of Ochrobactrum.</title>
        <authorList>
            <person name="Dharne M."/>
        </authorList>
    </citation>
    <scope>NUCLEOTIDE SEQUENCE [LARGE SCALE GENOMIC DNA]</scope>
    <source>
        <strain evidence="5 6">CIP 109452</strain>
    </source>
</reference>
<dbReference type="SMART" id="SM00420">
    <property type="entry name" value="HTH_DEOR"/>
    <property type="match status" value="1"/>
</dbReference>
<organism evidence="5 6">
    <name type="scientific">Brucella haematophila</name>
    <dbReference type="NCBI Taxonomy" id="419474"/>
    <lineage>
        <taxon>Bacteria</taxon>
        <taxon>Pseudomonadati</taxon>
        <taxon>Pseudomonadota</taxon>
        <taxon>Alphaproteobacteria</taxon>
        <taxon>Hyphomicrobiales</taxon>
        <taxon>Brucellaceae</taxon>
        <taxon>Brucella/Ochrobactrum group</taxon>
        <taxon>Brucella</taxon>
    </lineage>
</organism>
<name>A0ABX1DVG8_9HYPH</name>
<keyword evidence="1" id="KW-0805">Transcription regulation</keyword>
<dbReference type="InterPro" id="IPR018356">
    <property type="entry name" value="Tscrpt_reg_HTH_DeoR_CS"/>
</dbReference>
<dbReference type="PANTHER" id="PTHR30363:SF44">
    <property type="entry name" value="AGA OPERON TRANSCRIPTIONAL REPRESSOR-RELATED"/>
    <property type="match status" value="1"/>
</dbReference>
<dbReference type="InterPro" id="IPR036390">
    <property type="entry name" value="WH_DNA-bd_sf"/>
</dbReference>
<comment type="caution">
    <text evidence="5">The sequence shown here is derived from an EMBL/GenBank/DDBJ whole genome shotgun (WGS) entry which is preliminary data.</text>
</comment>
<feature type="domain" description="HTH deoR-type" evidence="4">
    <location>
        <begin position="9"/>
        <end position="64"/>
    </location>
</feature>
<dbReference type="PROSITE" id="PS51000">
    <property type="entry name" value="HTH_DEOR_2"/>
    <property type="match status" value="1"/>
</dbReference>